<evidence type="ECO:0000313" key="3">
    <source>
        <dbReference type="Proteomes" id="UP001055172"/>
    </source>
</evidence>
<dbReference type="EMBL" id="BPPX01000001">
    <property type="protein sequence ID" value="GJC77529.1"/>
    <property type="molecule type" value="Genomic_DNA"/>
</dbReference>
<evidence type="ECO:0000313" key="2">
    <source>
        <dbReference type="EMBL" id="GJC77529.1"/>
    </source>
</evidence>
<gene>
    <name evidence="2" type="ORF">ColLi_00367</name>
</gene>
<dbReference type="CDD" id="cd02219">
    <property type="entry name" value="cupin_YjlB-like"/>
    <property type="match status" value="1"/>
</dbReference>
<dbReference type="InterPro" id="IPR014710">
    <property type="entry name" value="RmlC-like_jellyroll"/>
</dbReference>
<reference evidence="2 3" key="1">
    <citation type="submission" date="2021-07" db="EMBL/GenBank/DDBJ databases">
        <title>Genome data of Colletotrichum spaethianum.</title>
        <authorList>
            <person name="Utami Y.D."/>
            <person name="Hiruma K."/>
        </authorList>
    </citation>
    <scope>NUCLEOTIDE SEQUENCE [LARGE SCALE GENOMIC DNA]</scope>
    <source>
        <strain evidence="2 3">MAFF 242679</strain>
    </source>
</reference>
<evidence type="ECO:0000259" key="1">
    <source>
        <dbReference type="Pfam" id="PF00190"/>
    </source>
</evidence>
<dbReference type="InterPro" id="IPR011051">
    <property type="entry name" value="RmlC_Cupin_sf"/>
</dbReference>
<dbReference type="SUPFAM" id="SSF51182">
    <property type="entry name" value="RmlC-like cupins"/>
    <property type="match status" value="1"/>
</dbReference>
<keyword evidence="3" id="KW-1185">Reference proteome</keyword>
<dbReference type="Gene3D" id="2.60.120.10">
    <property type="entry name" value="Jelly Rolls"/>
    <property type="match status" value="1"/>
</dbReference>
<proteinExistence type="predicted"/>
<sequence>MLTAENMIQPEAFLLKPSAYCPNNDLPVLVYRDILKPLDEDSVSGRLQRHGWEKKGTWGAIDLKHFHPNTHECYGVFQGSSVLIFGEGVSDAAGTGVRCLVRAGDVVVVPAGVGHASVSKAEGVAGLPDEEAEYQYVGVYPKGSPGYKYETGEKALGEKRGLAEEVAAVPIPPSDPVYGLDGPLVRIWTASREASANTRA</sequence>
<comment type="caution">
    <text evidence="2">The sequence shown here is derived from an EMBL/GenBank/DDBJ whole genome shotgun (WGS) entry which is preliminary data.</text>
</comment>
<dbReference type="Proteomes" id="UP001055172">
    <property type="component" value="Unassembled WGS sequence"/>
</dbReference>
<protein>
    <recommendedName>
        <fullName evidence="1">Cupin type-1 domain-containing protein</fullName>
    </recommendedName>
</protein>
<dbReference type="InterPro" id="IPR047121">
    <property type="entry name" value="YjiB-like"/>
</dbReference>
<feature type="domain" description="Cupin type-1" evidence="1">
    <location>
        <begin position="59"/>
        <end position="120"/>
    </location>
</feature>
<organism evidence="2 3">
    <name type="scientific">Colletotrichum liriopes</name>
    <dbReference type="NCBI Taxonomy" id="708192"/>
    <lineage>
        <taxon>Eukaryota</taxon>
        <taxon>Fungi</taxon>
        <taxon>Dikarya</taxon>
        <taxon>Ascomycota</taxon>
        <taxon>Pezizomycotina</taxon>
        <taxon>Sordariomycetes</taxon>
        <taxon>Hypocreomycetidae</taxon>
        <taxon>Glomerellales</taxon>
        <taxon>Glomerellaceae</taxon>
        <taxon>Colletotrichum</taxon>
        <taxon>Colletotrichum spaethianum species complex</taxon>
    </lineage>
</organism>
<dbReference type="InterPro" id="IPR006045">
    <property type="entry name" value="Cupin_1"/>
</dbReference>
<accession>A0AA37LLW6</accession>
<dbReference type="AlphaFoldDB" id="A0AA37LLW6"/>
<dbReference type="Pfam" id="PF00190">
    <property type="entry name" value="Cupin_1"/>
    <property type="match status" value="1"/>
</dbReference>
<dbReference type="PANTHER" id="PTHR36448">
    <property type="entry name" value="BLR7373 PROTEIN"/>
    <property type="match status" value="1"/>
</dbReference>
<dbReference type="PANTHER" id="PTHR36448:SF2">
    <property type="entry name" value="CUPIN TYPE-1 DOMAIN-CONTAINING PROTEIN"/>
    <property type="match status" value="1"/>
</dbReference>
<name>A0AA37LLW6_9PEZI</name>